<sequence length="851" mass="92848">MKSGQDTNAGTSRVTAWLTIQRAANSATPGSTVYVGPGIYYETVTINVEGNAHNGPITFTSLISNNMPIISGRVSQNPSADETFNVIYIEDKSYLRFVNLELTNLRAVECSGVRIIGPGTNIELRNLHIHDIRGGGENGGAMAITVYNTNQNTSRRQVIVDNCTLHDCEPAWSEALTFNGNVEEIQVTNNKVYNMNNIGIDFIAGESWAGTLGVRNARCANNTVWNIHSVYDHSAAGIYVDGASNITIEHNVVHHADMGIEIGAENKGRMATKVIVRNNYLHHNDKYGLAFGGYDSQCGTVTNSSFTGNHLEQNDTHLTGGGEISISFASVASQRGGLNNHFDYQKYYPNGRGATKESLIFYWGHREYQGLTTFQENTKQEMHAQTSVGKRALDHMTTTTLSDGEKVTTRSHDYFTFANAWSPRKTLITNASNGIFSQVAGKSYYVTKSGKDTNAGTTEATAWLTVQKAANSATPGSTVYIGAGTYYEAVTINVQGNAQDGPITFTSLTSNSAPIISGRDTKKASADGTLNIIFVQNKSYLRFVNLELTGLKSTECSGVRIIGAGTNVELRNLHIHDIRGGGENGGAMAITVYNTNQNTSRRQVIVDNCTLHDCEPAWSEALTFNGNVEEIQVTNNKVYNMNNIGIDFIAGESWAGTLGVRNARCANNTVWNIHSVYDHSAAGIYVDGASNITIENNEVHHSDMGIEIGAENKGQIATKMTVRNNYLHHNDKYGLAFGGYDSKRGRVVNSSFTDNRLEQNDNNHTGGGEISISYASGNTVLRNTIKPNVQNVILLVDQKGGLSNTLDYQKYYPYGQGATEKNLIFYWGDNEYDGLSAFQKKTKQEAHAQVV</sequence>
<dbReference type="Proteomes" id="UP000663828">
    <property type="component" value="Unassembled WGS sequence"/>
</dbReference>
<organism evidence="5 6">
    <name type="scientific">Adineta ricciae</name>
    <name type="common">Rotifer</name>
    <dbReference type="NCBI Taxonomy" id="249248"/>
    <lineage>
        <taxon>Eukaryota</taxon>
        <taxon>Metazoa</taxon>
        <taxon>Spiralia</taxon>
        <taxon>Gnathifera</taxon>
        <taxon>Rotifera</taxon>
        <taxon>Eurotatoria</taxon>
        <taxon>Bdelloidea</taxon>
        <taxon>Adinetida</taxon>
        <taxon>Adinetidae</taxon>
        <taxon>Adineta</taxon>
    </lineage>
</organism>
<dbReference type="PANTHER" id="PTHR40088:SF2">
    <property type="entry name" value="SECRETED SUGAR HYDROLASE"/>
    <property type="match status" value="1"/>
</dbReference>
<dbReference type="GO" id="GO:0005576">
    <property type="term" value="C:extracellular region"/>
    <property type="evidence" value="ECO:0007669"/>
    <property type="project" value="UniProtKB-SubCell"/>
</dbReference>
<dbReference type="SUPFAM" id="SSF51126">
    <property type="entry name" value="Pectin lyase-like"/>
    <property type="match status" value="2"/>
</dbReference>
<keyword evidence="2" id="KW-0964">Secreted</keyword>
<evidence type="ECO:0000256" key="1">
    <source>
        <dbReference type="ARBA" id="ARBA00004613"/>
    </source>
</evidence>
<evidence type="ECO:0000313" key="5">
    <source>
        <dbReference type="EMBL" id="CAF0983762.1"/>
    </source>
</evidence>
<protein>
    <recommendedName>
        <fullName evidence="4">Right handed beta helix domain-containing protein</fullName>
    </recommendedName>
</protein>
<dbReference type="InterPro" id="IPR039448">
    <property type="entry name" value="Beta_helix"/>
</dbReference>
<dbReference type="Pfam" id="PF13229">
    <property type="entry name" value="Beta_helix"/>
    <property type="match status" value="2"/>
</dbReference>
<name>A0A814FI65_ADIRI</name>
<dbReference type="InterPro" id="IPR012334">
    <property type="entry name" value="Pectin_lyas_fold"/>
</dbReference>
<evidence type="ECO:0000256" key="2">
    <source>
        <dbReference type="ARBA" id="ARBA00022525"/>
    </source>
</evidence>
<dbReference type="SMART" id="SM00710">
    <property type="entry name" value="PbH1"/>
    <property type="match status" value="10"/>
</dbReference>
<dbReference type="AlphaFoldDB" id="A0A814FI65"/>
<proteinExistence type="predicted"/>
<comment type="subcellular location">
    <subcellularLocation>
        <location evidence="1">Secreted</location>
    </subcellularLocation>
</comment>
<comment type="caution">
    <text evidence="5">The sequence shown here is derived from an EMBL/GenBank/DDBJ whole genome shotgun (WGS) entry which is preliminary data.</text>
</comment>
<accession>A0A814FI65</accession>
<evidence type="ECO:0000256" key="3">
    <source>
        <dbReference type="ARBA" id="ARBA00022729"/>
    </source>
</evidence>
<dbReference type="PANTHER" id="PTHR40088">
    <property type="entry name" value="PECTATE LYASE (EUROFUNG)"/>
    <property type="match status" value="1"/>
</dbReference>
<dbReference type="InterPro" id="IPR011050">
    <property type="entry name" value="Pectin_lyase_fold/virulence"/>
</dbReference>
<keyword evidence="3" id="KW-0732">Signal</keyword>
<feature type="domain" description="Right handed beta helix" evidence="4">
    <location>
        <begin position="665"/>
        <end position="804"/>
    </location>
</feature>
<dbReference type="InterPro" id="IPR052052">
    <property type="entry name" value="Polysaccharide_Lyase_9"/>
</dbReference>
<dbReference type="EMBL" id="CAJNOR010000694">
    <property type="protein sequence ID" value="CAF0983762.1"/>
    <property type="molecule type" value="Genomic_DNA"/>
</dbReference>
<dbReference type="InterPro" id="IPR022441">
    <property type="entry name" value="Para_beta_helix_rpt-2"/>
</dbReference>
<keyword evidence="6" id="KW-1185">Reference proteome</keyword>
<dbReference type="InterPro" id="IPR006626">
    <property type="entry name" value="PbH1"/>
</dbReference>
<evidence type="ECO:0000259" key="4">
    <source>
        <dbReference type="Pfam" id="PF13229"/>
    </source>
</evidence>
<gene>
    <name evidence="5" type="ORF">XAT740_LOCUS12324</name>
</gene>
<reference evidence="5" key="1">
    <citation type="submission" date="2021-02" db="EMBL/GenBank/DDBJ databases">
        <authorList>
            <person name="Nowell W R."/>
        </authorList>
    </citation>
    <scope>NUCLEOTIDE SEQUENCE</scope>
</reference>
<feature type="domain" description="Right handed beta helix" evidence="4">
    <location>
        <begin position="220"/>
        <end position="309"/>
    </location>
</feature>
<dbReference type="NCBIfam" id="TIGR03804">
    <property type="entry name" value="para_beta_helix"/>
    <property type="match status" value="1"/>
</dbReference>
<dbReference type="Gene3D" id="2.160.20.10">
    <property type="entry name" value="Single-stranded right-handed beta-helix, Pectin lyase-like"/>
    <property type="match status" value="2"/>
</dbReference>
<evidence type="ECO:0000313" key="6">
    <source>
        <dbReference type="Proteomes" id="UP000663828"/>
    </source>
</evidence>
<dbReference type="GO" id="GO:0016837">
    <property type="term" value="F:carbon-oxygen lyase activity, acting on polysaccharides"/>
    <property type="evidence" value="ECO:0007669"/>
    <property type="project" value="TreeGrafter"/>
</dbReference>